<sequence length="247" mass="28534">MCVNYRPPDPELLEAVMGVLIDLQDQPAWDSDVFKDFQAPIVRRGANGRREGLLAGYGMYPMKLQRRDFEAQQAKLPPTSDPKKMRKFKGYETMNARDDSLGTRVTYKGAWKNSQLCLVPATSFIEPCYETGKNVWMEIGLVDEPMFAVAGLWREWPGENGPEIVFTQITVNANEHPLMKRMHKPGEEKRSLVVVPREEWDDWLDCKDPEYARTFLRLYPAELMKTWPKPKVVRSTLTVGDNFELKF</sequence>
<proteinExistence type="inferred from homology"/>
<keyword evidence="6" id="KW-0238">DNA-binding</keyword>
<dbReference type="GO" id="GO:0106300">
    <property type="term" value="P:protein-DNA covalent cross-linking repair"/>
    <property type="evidence" value="ECO:0007669"/>
    <property type="project" value="InterPro"/>
</dbReference>
<organism evidence="9 10">
    <name type="scientific">Rugamonas brunnea</name>
    <dbReference type="NCBI Taxonomy" id="2758569"/>
    <lineage>
        <taxon>Bacteria</taxon>
        <taxon>Pseudomonadati</taxon>
        <taxon>Pseudomonadota</taxon>
        <taxon>Betaproteobacteria</taxon>
        <taxon>Burkholderiales</taxon>
        <taxon>Oxalobacteraceae</taxon>
        <taxon>Telluria group</taxon>
        <taxon>Rugamonas</taxon>
    </lineage>
</organism>
<evidence type="ECO:0000256" key="1">
    <source>
        <dbReference type="ARBA" id="ARBA00008136"/>
    </source>
</evidence>
<evidence type="ECO:0000256" key="5">
    <source>
        <dbReference type="ARBA" id="ARBA00023124"/>
    </source>
</evidence>
<evidence type="ECO:0000313" key="10">
    <source>
        <dbReference type="Proteomes" id="UP000534388"/>
    </source>
</evidence>
<evidence type="ECO:0000313" key="9">
    <source>
        <dbReference type="EMBL" id="MBA5639468.1"/>
    </source>
</evidence>
<comment type="caution">
    <text evidence="9">The sequence shown here is derived from an EMBL/GenBank/DDBJ whole genome shotgun (WGS) entry which is preliminary data.</text>
</comment>
<dbReference type="Proteomes" id="UP000534388">
    <property type="component" value="Unassembled WGS sequence"/>
</dbReference>
<dbReference type="Gene3D" id="3.90.1680.10">
    <property type="entry name" value="SOS response associated peptidase-like"/>
    <property type="match status" value="1"/>
</dbReference>
<dbReference type="GO" id="GO:0016829">
    <property type="term" value="F:lyase activity"/>
    <property type="evidence" value="ECO:0007669"/>
    <property type="project" value="UniProtKB-KW"/>
</dbReference>
<dbReference type="PANTHER" id="PTHR13604:SF0">
    <property type="entry name" value="ABASIC SITE PROCESSING PROTEIN HMCES"/>
    <property type="match status" value="1"/>
</dbReference>
<keyword evidence="5" id="KW-0190">Covalent protein-DNA linkage</keyword>
<dbReference type="InterPro" id="IPR036590">
    <property type="entry name" value="SRAP-like"/>
</dbReference>
<comment type="similarity">
    <text evidence="1 8">Belongs to the SOS response-associated peptidase family.</text>
</comment>
<dbReference type="GO" id="GO:0006508">
    <property type="term" value="P:proteolysis"/>
    <property type="evidence" value="ECO:0007669"/>
    <property type="project" value="UniProtKB-KW"/>
</dbReference>
<evidence type="ECO:0000256" key="4">
    <source>
        <dbReference type="ARBA" id="ARBA00022801"/>
    </source>
</evidence>
<keyword evidence="3" id="KW-0227">DNA damage</keyword>
<keyword evidence="10" id="KW-1185">Reference proteome</keyword>
<dbReference type="InterPro" id="IPR003738">
    <property type="entry name" value="SRAP"/>
</dbReference>
<name>A0A7W2EVM9_9BURK</name>
<evidence type="ECO:0000256" key="2">
    <source>
        <dbReference type="ARBA" id="ARBA00022670"/>
    </source>
</evidence>
<dbReference type="GO" id="GO:0008233">
    <property type="term" value="F:peptidase activity"/>
    <property type="evidence" value="ECO:0007669"/>
    <property type="project" value="UniProtKB-KW"/>
</dbReference>
<evidence type="ECO:0000256" key="3">
    <source>
        <dbReference type="ARBA" id="ARBA00022763"/>
    </source>
</evidence>
<evidence type="ECO:0000256" key="7">
    <source>
        <dbReference type="ARBA" id="ARBA00023239"/>
    </source>
</evidence>
<evidence type="ECO:0000256" key="6">
    <source>
        <dbReference type="ARBA" id="ARBA00023125"/>
    </source>
</evidence>
<dbReference type="EC" id="3.4.-.-" evidence="8"/>
<dbReference type="GO" id="GO:0003697">
    <property type="term" value="F:single-stranded DNA binding"/>
    <property type="evidence" value="ECO:0007669"/>
    <property type="project" value="InterPro"/>
</dbReference>
<keyword evidence="7" id="KW-0456">Lyase</keyword>
<accession>A0A7W2EVM9</accession>
<dbReference type="Pfam" id="PF02586">
    <property type="entry name" value="SRAP"/>
    <property type="match status" value="1"/>
</dbReference>
<keyword evidence="4 8" id="KW-0378">Hydrolase</keyword>
<dbReference type="SUPFAM" id="SSF143081">
    <property type="entry name" value="BB1717-like"/>
    <property type="match status" value="1"/>
</dbReference>
<dbReference type="PANTHER" id="PTHR13604">
    <property type="entry name" value="DC12-RELATED"/>
    <property type="match status" value="1"/>
</dbReference>
<dbReference type="EMBL" id="JACEZT010000016">
    <property type="protein sequence ID" value="MBA5639468.1"/>
    <property type="molecule type" value="Genomic_DNA"/>
</dbReference>
<reference evidence="9 10" key="1">
    <citation type="submission" date="2020-07" db="EMBL/GenBank/DDBJ databases">
        <title>Novel species isolated from subtropical streams in China.</title>
        <authorList>
            <person name="Lu H."/>
        </authorList>
    </citation>
    <scope>NUCLEOTIDE SEQUENCE [LARGE SCALE GENOMIC DNA]</scope>
    <source>
        <strain evidence="9 10">LX20W</strain>
    </source>
</reference>
<keyword evidence="2 8" id="KW-0645">Protease</keyword>
<protein>
    <recommendedName>
        <fullName evidence="8">Abasic site processing protein</fullName>
        <ecNumber evidence="8">3.4.-.-</ecNumber>
    </recommendedName>
</protein>
<gene>
    <name evidence="9" type="ORF">H3H37_20605</name>
</gene>
<evidence type="ECO:0000256" key="8">
    <source>
        <dbReference type="RuleBase" id="RU364100"/>
    </source>
</evidence>
<dbReference type="AlphaFoldDB" id="A0A7W2EVM9"/>